<keyword evidence="1" id="KW-0805">Transcription regulation</keyword>
<organism evidence="6 7">
    <name type="scientific">Faucicola osloensis</name>
    <name type="common">Moraxella osloensis</name>
    <dbReference type="NCBI Taxonomy" id="34062"/>
    <lineage>
        <taxon>Bacteria</taxon>
        <taxon>Pseudomonadati</taxon>
        <taxon>Pseudomonadota</taxon>
        <taxon>Gammaproteobacteria</taxon>
        <taxon>Moraxellales</taxon>
        <taxon>Moraxellaceae</taxon>
        <taxon>Faucicola</taxon>
    </lineage>
</organism>
<protein>
    <submittedName>
        <fullName evidence="6">GntR family transcriptional regulator</fullName>
    </submittedName>
</protein>
<evidence type="ECO:0000313" key="7">
    <source>
        <dbReference type="Proteomes" id="UP000234914"/>
    </source>
</evidence>
<dbReference type="InterPro" id="IPR008920">
    <property type="entry name" value="TF_FadR/GntR_C"/>
</dbReference>
<dbReference type="Proteomes" id="UP000234914">
    <property type="component" value="Unassembled WGS sequence"/>
</dbReference>
<comment type="caution">
    <text evidence="6">The sequence shown here is derived from an EMBL/GenBank/DDBJ whole genome shotgun (WGS) entry which is preliminary data.</text>
</comment>
<evidence type="ECO:0000313" key="5">
    <source>
        <dbReference type="EMBL" id="MDI4510771.1"/>
    </source>
</evidence>
<dbReference type="InterPro" id="IPR036390">
    <property type="entry name" value="WH_DNA-bd_sf"/>
</dbReference>
<dbReference type="Pfam" id="PF00392">
    <property type="entry name" value="GntR"/>
    <property type="match status" value="1"/>
</dbReference>
<dbReference type="Gene3D" id="1.20.120.530">
    <property type="entry name" value="GntR ligand-binding domain-like"/>
    <property type="match status" value="1"/>
</dbReference>
<evidence type="ECO:0000256" key="1">
    <source>
        <dbReference type="ARBA" id="ARBA00023015"/>
    </source>
</evidence>
<dbReference type="SUPFAM" id="SSF46785">
    <property type="entry name" value="Winged helix' DNA-binding domain"/>
    <property type="match status" value="1"/>
</dbReference>
<dbReference type="GO" id="GO:0003677">
    <property type="term" value="F:DNA binding"/>
    <property type="evidence" value="ECO:0007669"/>
    <property type="project" value="UniProtKB-KW"/>
</dbReference>
<dbReference type="SMART" id="SM00345">
    <property type="entry name" value="HTH_GNTR"/>
    <property type="match status" value="1"/>
</dbReference>
<feature type="domain" description="HTH gntR-type" evidence="4">
    <location>
        <begin position="6"/>
        <end position="73"/>
    </location>
</feature>
<dbReference type="EMBL" id="PKJS01000022">
    <property type="protein sequence ID" value="PKZ67811.1"/>
    <property type="molecule type" value="Genomic_DNA"/>
</dbReference>
<dbReference type="AlphaFoldDB" id="A0A2I1RFA3"/>
<dbReference type="PROSITE" id="PS50949">
    <property type="entry name" value="HTH_GNTR"/>
    <property type="match status" value="1"/>
</dbReference>
<reference evidence="6 7" key="1">
    <citation type="submission" date="2017-12" db="EMBL/GenBank/DDBJ databases">
        <title>Phylogenetic diversity of female urinary microbiome.</title>
        <authorList>
            <person name="Thomas-White K."/>
            <person name="Wolfe A.J."/>
        </authorList>
    </citation>
    <scope>NUCLEOTIDE SEQUENCE [LARGE SCALE GENOMIC DNA]</scope>
    <source>
        <strain evidence="6 7">UMB0416</strain>
    </source>
</reference>
<dbReference type="SUPFAM" id="SSF48008">
    <property type="entry name" value="GntR ligand-binding domain-like"/>
    <property type="match status" value="1"/>
</dbReference>
<keyword evidence="2" id="KW-0238">DNA-binding</keyword>
<name>A0A2I1RFA3_FAUOS</name>
<proteinExistence type="predicted"/>
<accession>A0A2I1RFA3</accession>
<dbReference type="CDD" id="cd07377">
    <property type="entry name" value="WHTH_GntR"/>
    <property type="match status" value="1"/>
</dbReference>
<dbReference type="InterPro" id="IPR000524">
    <property type="entry name" value="Tscrpt_reg_HTH_GntR"/>
</dbReference>
<dbReference type="RefSeq" id="WP_076776372.1">
    <property type="nucleotide sequence ID" value="NZ_PKJS01000022.1"/>
</dbReference>
<dbReference type="GO" id="GO:0003700">
    <property type="term" value="F:DNA-binding transcription factor activity"/>
    <property type="evidence" value="ECO:0007669"/>
    <property type="project" value="InterPro"/>
</dbReference>
<dbReference type="PANTHER" id="PTHR43537">
    <property type="entry name" value="TRANSCRIPTIONAL REGULATOR, GNTR FAMILY"/>
    <property type="match status" value="1"/>
</dbReference>
<dbReference type="Pfam" id="PF07729">
    <property type="entry name" value="FCD"/>
    <property type="match status" value="1"/>
</dbReference>
<dbReference type="InterPro" id="IPR036388">
    <property type="entry name" value="WH-like_DNA-bd_sf"/>
</dbReference>
<evidence type="ECO:0000259" key="4">
    <source>
        <dbReference type="PROSITE" id="PS50949"/>
    </source>
</evidence>
<dbReference type="PANTHER" id="PTHR43537:SF53">
    <property type="entry name" value="HTH-TYPE TRANSCRIPTIONAL REPRESSOR NANR"/>
    <property type="match status" value="1"/>
</dbReference>
<dbReference type="InterPro" id="IPR011711">
    <property type="entry name" value="GntR_C"/>
</dbReference>
<evidence type="ECO:0000256" key="3">
    <source>
        <dbReference type="ARBA" id="ARBA00023163"/>
    </source>
</evidence>
<reference evidence="5" key="2">
    <citation type="submission" date="2019-04" db="EMBL/GenBank/DDBJ databases">
        <title>Moraxella osloensis CCUG 73412, isolated from corneal scrapings as causative agent of keratitis.</title>
        <authorList>
            <person name="Connolly G."/>
            <person name="Jaen-Luchoro D."/>
            <person name="Pinyeiro-Iglesias B."/>
            <person name="Curry A."/>
            <person name="Knowles S."/>
            <person name="Moore E.R.B."/>
        </authorList>
    </citation>
    <scope>NUCLEOTIDE SEQUENCE</scope>
    <source>
        <strain evidence="5">CCUG 73412</strain>
    </source>
</reference>
<keyword evidence="3" id="KW-0804">Transcription</keyword>
<gene>
    <name evidence="6" type="ORF">CYJ96_11900</name>
    <name evidence="5" type="ORF">E6P75_11255</name>
</gene>
<evidence type="ECO:0000313" key="6">
    <source>
        <dbReference type="EMBL" id="PKZ67811.1"/>
    </source>
</evidence>
<dbReference type="Gene3D" id="1.10.10.10">
    <property type="entry name" value="Winged helix-like DNA-binding domain superfamily/Winged helix DNA-binding domain"/>
    <property type="match status" value="1"/>
</dbReference>
<evidence type="ECO:0000256" key="2">
    <source>
        <dbReference type="ARBA" id="ARBA00023125"/>
    </source>
</evidence>
<dbReference type="EMBL" id="SSCJ01000012">
    <property type="protein sequence ID" value="MDI4510771.1"/>
    <property type="molecule type" value="Genomic_DNA"/>
</dbReference>
<sequence>MSDLTKTTDDQMYQMLFRAIHEHYLKPDTHLPEDELAKSFNVSRTRVRKILQRLIYEQLVVQLPNRGCFVASMGKPQVNEIFTTRKILELGVIDLLELPLNTSQINTLNKICDAEMVALRKAEYGLANKLSGDFHIQLAKFTENVTLITLIEQLIARTSLAIAMYSSPTTMQCDNHCHFDLIKRLQQTDKALTKTDMAQHLDELAQHLLIEPQPNHSPNFNELFTKLNDNKLKE</sequence>